<evidence type="ECO:0000313" key="2">
    <source>
        <dbReference type="EMBL" id="AIE92815.1"/>
    </source>
</evidence>
<accession>A0A075FMN3</accession>
<dbReference type="AlphaFoldDB" id="A0A075FMN3"/>
<feature type="domain" description="Metallo-beta-lactamase" evidence="1">
    <location>
        <begin position="76"/>
        <end position="249"/>
    </location>
</feature>
<gene>
    <name evidence="2" type="primary">pqqB</name>
</gene>
<dbReference type="Pfam" id="PF12706">
    <property type="entry name" value="Lactamase_B_2"/>
    <property type="match status" value="1"/>
</dbReference>
<dbReference type="InterPro" id="IPR001279">
    <property type="entry name" value="Metallo-B-lactamas"/>
</dbReference>
<dbReference type="SUPFAM" id="SSF56281">
    <property type="entry name" value="Metallo-hydrolase/oxidoreductase"/>
    <property type="match status" value="1"/>
</dbReference>
<dbReference type="EMBL" id="KF900376">
    <property type="protein sequence ID" value="AIE92815.1"/>
    <property type="molecule type" value="Genomic_DNA"/>
</dbReference>
<proteinExistence type="predicted"/>
<organism evidence="2">
    <name type="scientific">uncultured marine group II/III euryarchaeote AD1000_28_C09</name>
    <dbReference type="NCBI Taxonomy" id="1457746"/>
    <lineage>
        <taxon>Archaea</taxon>
        <taxon>Methanobacteriati</taxon>
        <taxon>Methanobacteriota</taxon>
        <taxon>environmental samples</taxon>
    </lineage>
</organism>
<name>A0A075FMN3_9EURY</name>
<dbReference type="Gene3D" id="3.60.15.10">
    <property type="entry name" value="Ribonuclease Z/Hydroxyacylglutathione hydrolase-like"/>
    <property type="match status" value="1"/>
</dbReference>
<dbReference type="InterPro" id="IPR036866">
    <property type="entry name" value="RibonucZ/Hydroxyglut_hydro"/>
</dbReference>
<sequence length="283" mass="31653">MVKERTSKMYNKITLLGNAQDAGRPQFGCTDNCCEDARKDRSLARMPVSLGLHGNDFGIVEATRCIGDQLAMVGNPDISDIWLTHAHLGHIEGLGQFGRESINLKNVRLHCSDSVLNYVKNHSIWQKLFDRGNLSSAAFASDAVIPVEVPHRARDFDTHALFFRGTSHNLLFLPDHDTWGATLSSLGQDNPKAWFQSLDADIVLLDGTFWDDNELKNRVQTNVPHPPVSQSLELLGNRQDGDPRIVFVHLNHTNPLHYPDSAQYQQVSEMGWEVGTDGMEFPL</sequence>
<protein>
    <submittedName>
        <fullName evidence="2">Pyrroloquinoline quinone biosynthesis protein B (PqqB)</fullName>
    </submittedName>
</protein>
<reference evidence="2" key="1">
    <citation type="journal article" date="2014" name="Genome Biol. Evol.">
        <title>Pangenome evidence for extensive interdomain horizontal transfer affecting lineage core and shell genes in uncultured planktonic thaumarchaeota and euryarchaeota.</title>
        <authorList>
            <person name="Deschamps P."/>
            <person name="Zivanovic Y."/>
            <person name="Moreira D."/>
            <person name="Rodriguez-Valera F."/>
            <person name="Lopez-Garcia P."/>
        </authorList>
    </citation>
    <scope>NUCLEOTIDE SEQUENCE</scope>
</reference>
<evidence type="ECO:0000259" key="1">
    <source>
        <dbReference type="Pfam" id="PF12706"/>
    </source>
</evidence>